<dbReference type="PANTHER" id="PTHR34773:SF1">
    <property type="entry name" value="FLAGELLAR SECRETION CHAPERONE FLIS"/>
    <property type="match status" value="1"/>
</dbReference>
<keyword evidence="8" id="KW-1185">Reference proteome</keyword>
<dbReference type="EMBL" id="JACHKA010000001">
    <property type="protein sequence ID" value="MBB5984275.1"/>
    <property type="molecule type" value="Genomic_DNA"/>
</dbReference>
<proteinExistence type="inferred from homology"/>
<dbReference type="NCBIfam" id="TIGR00208">
    <property type="entry name" value="fliS"/>
    <property type="match status" value="1"/>
</dbReference>
<evidence type="ECO:0000256" key="4">
    <source>
        <dbReference type="ARBA" id="ARBA00022795"/>
    </source>
</evidence>
<dbReference type="Gene3D" id="1.20.120.340">
    <property type="entry name" value="Flagellar protein FliS"/>
    <property type="match status" value="1"/>
</dbReference>
<dbReference type="InterPro" id="IPR003713">
    <property type="entry name" value="FliS"/>
</dbReference>
<dbReference type="CDD" id="cd16098">
    <property type="entry name" value="FliS"/>
    <property type="match status" value="1"/>
</dbReference>
<keyword evidence="5" id="KW-0143">Chaperone</keyword>
<keyword evidence="7" id="KW-0282">Flagellum</keyword>
<protein>
    <recommendedName>
        <fullName evidence="6">Flagellar secretion chaperone FliS</fullName>
    </recommendedName>
</protein>
<comment type="subcellular location">
    <subcellularLocation>
        <location evidence="1 6">Cytoplasm</location>
        <location evidence="1 6">Cytosol</location>
    </subcellularLocation>
</comment>
<keyword evidence="3 6" id="KW-0963">Cytoplasm</keyword>
<comment type="caution">
    <text evidence="7">The sequence shown here is derived from an EMBL/GenBank/DDBJ whole genome shotgun (WGS) entry which is preliminary data.</text>
</comment>
<comment type="similarity">
    <text evidence="2 6">Belongs to the FliS family.</text>
</comment>
<keyword evidence="7" id="KW-0966">Cell projection</keyword>
<dbReference type="Pfam" id="PF02561">
    <property type="entry name" value="FliS"/>
    <property type="match status" value="1"/>
</dbReference>
<accession>A0ABR6NAH0</accession>
<dbReference type="PIRSF" id="PIRSF039090">
    <property type="entry name" value="Flis"/>
    <property type="match status" value="1"/>
</dbReference>
<organism evidence="7 8">
    <name type="scientific">Sphingobium lignivorans</name>
    <dbReference type="NCBI Taxonomy" id="2735886"/>
    <lineage>
        <taxon>Bacteria</taxon>
        <taxon>Pseudomonadati</taxon>
        <taxon>Pseudomonadota</taxon>
        <taxon>Alphaproteobacteria</taxon>
        <taxon>Sphingomonadales</taxon>
        <taxon>Sphingomonadaceae</taxon>
        <taxon>Sphingobium</taxon>
    </lineage>
</organism>
<reference evidence="7 8" key="1">
    <citation type="submission" date="2020-08" db="EMBL/GenBank/DDBJ databases">
        <title>Exploring microbial biodiversity for novel pathways involved in the catabolism of aromatic compounds derived from lignin.</title>
        <authorList>
            <person name="Elkins J."/>
        </authorList>
    </citation>
    <scope>NUCLEOTIDE SEQUENCE [LARGE SCALE GENOMIC DNA]</scope>
    <source>
        <strain evidence="7 8">B1D3A</strain>
    </source>
</reference>
<dbReference type="Proteomes" id="UP001138540">
    <property type="component" value="Unassembled WGS sequence"/>
</dbReference>
<name>A0ABR6NAH0_9SPHN</name>
<gene>
    <name evidence="7" type="ORF">HNP60_000249</name>
</gene>
<dbReference type="InterPro" id="IPR036584">
    <property type="entry name" value="FliS_sf"/>
</dbReference>
<dbReference type="SUPFAM" id="SSF101116">
    <property type="entry name" value="Flagellar export chaperone FliS"/>
    <property type="match status" value="1"/>
</dbReference>
<keyword evidence="4 6" id="KW-1005">Bacterial flagellum biogenesis</keyword>
<dbReference type="PANTHER" id="PTHR34773">
    <property type="entry name" value="FLAGELLAR SECRETION CHAPERONE FLIS"/>
    <property type="match status" value="1"/>
</dbReference>
<sequence>MSQQPMRALRQYAAVDTGSRVEGASPHQLVKVLFDELILALDTSALALRAGDRAKCLDRQTRALAILHALETSLDFERGGEIATNLAVVYREVRRRVLEATTTNDAVPMEAARGFIGDIADAWNQIG</sequence>
<keyword evidence="7" id="KW-0969">Cilium</keyword>
<evidence type="ECO:0000313" key="8">
    <source>
        <dbReference type="Proteomes" id="UP001138540"/>
    </source>
</evidence>
<evidence type="ECO:0000256" key="2">
    <source>
        <dbReference type="ARBA" id="ARBA00008787"/>
    </source>
</evidence>
<evidence type="ECO:0000256" key="3">
    <source>
        <dbReference type="ARBA" id="ARBA00022490"/>
    </source>
</evidence>
<evidence type="ECO:0000256" key="1">
    <source>
        <dbReference type="ARBA" id="ARBA00004514"/>
    </source>
</evidence>
<evidence type="ECO:0000256" key="6">
    <source>
        <dbReference type="PIRNR" id="PIRNR039090"/>
    </source>
</evidence>
<evidence type="ECO:0000313" key="7">
    <source>
        <dbReference type="EMBL" id="MBB5984275.1"/>
    </source>
</evidence>
<evidence type="ECO:0000256" key="5">
    <source>
        <dbReference type="ARBA" id="ARBA00023186"/>
    </source>
</evidence>